<evidence type="ECO:0000313" key="1">
    <source>
        <dbReference type="EMBL" id="ETO05781.1"/>
    </source>
</evidence>
<dbReference type="EMBL" id="ASPP01027775">
    <property type="protein sequence ID" value="ETO05781.1"/>
    <property type="molecule type" value="Genomic_DNA"/>
</dbReference>
<name>X6LWP4_RETFI</name>
<evidence type="ECO:0000313" key="2">
    <source>
        <dbReference type="Proteomes" id="UP000023152"/>
    </source>
</evidence>
<protein>
    <submittedName>
        <fullName evidence="1">Uncharacterized protein</fullName>
    </submittedName>
</protein>
<dbReference type="AlphaFoldDB" id="X6LWP4"/>
<proteinExistence type="predicted"/>
<keyword evidence="2" id="KW-1185">Reference proteome</keyword>
<comment type="caution">
    <text evidence="1">The sequence shown here is derived from an EMBL/GenBank/DDBJ whole genome shotgun (WGS) entry which is preliminary data.</text>
</comment>
<sequence length="141" mass="16752">MVNKIITTWHCPTLECEHEYDDDNSEKFDFQSIEDEIYNRAILDRHIIDISIPMFQYANELTVENHLKYLENHYPDIKNHASTSDEWESIQTIFSDPQDKQDAIQTLCQVIVLLSRADKINLLVCFTNLFFFVFPTKKLKY</sequence>
<reference evidence="1 2" key="1">
    <citation type="journal article" date="2013" name="Curr. Biol.">
        <title>The Genome of the Foraminiferan Reticulomyxa filosa.</title>
        <authorList>
            <person name="Glockner G."/>
            <person name="Hulsmann N."/>
            <person name="Schleicher M."/>
            <person name="Noegel A.A."/>
            <person name="Eichinger L."/>
            <person name="Gallinger C."/>
            <person name="Pawlowski J."/>
            <person name="Sierra R."/>
            <person name="Euteneuer U."/>
            <person name="Pillet L."/>
            <person name="Moustafa A."/>
            <person name="Platzer M."/>
            <person name="Groth M."/>
            <person name="Szafranski K."/>
            <person name="Schliwa M."/>
        </authorList>
    </citation>
    <scope>NUCLEOTIDE SEQUENCE [LARGE SCALE GENOMIC DNA]</scope>
</reference>
<organism evidence="1 2">
    <name type="scientific">Reticulomyxa filosa</name>
    <dbReference type="NCBI Taxonomy" id="46433"/>
    <lineage>
        <taxon>Eukaryota</taxon>
        <taxon>Sar</taxon>
        <taxon>Rhizaria</taxon>
        <taxon>Retaria</taxon>
        <taxon>Foraminifera</taxon>
        <taxon>Monothalamids</taxon>
        <taxon>Reticulomyxidae</taxon>
        <taxon>Reticulomyxa</taxon>
    </lineage>
</organism>
<dbReference type="Proteomes" id="UP000023152">
    <property type="component" value="Unassembled WGS sequence"/>
</dbReference>
<gene>
    <name evidence="1" type="ORF">RFI_31612</name>
</gene>
<accession>X6LWP4</accession>